<dbReference type="Pfam" id="PF10044">
    <property type="entry name" value="LIN52"/>
    <property type="match status" value="1"/>
</dbReference>
<evidence type="ECO:0000256" key="1">
    <source>
        <dbReference type="ARBA" id="ARBA00005456"/>
    </source>
</evidence>
<dbReference type="GO" id="GO:0006355">
    <property type="term" value="P:regulation of DNA-templated transcription"/>
    <property type="evidence" value="ECO:0007669"/>
    <property type="project" value="InterPro"/>
</dbReference>
<proteinExistence type="inferred from homology"/>
<dbReference type="Proteomes" id="UP000494206">
    <property type="component" value="Unassembled WGS sequence"/>
</dbReference>
<sequence>MDQDGVFPNYGVDQYLPNVSEAAFIEEKKGVLKCTETLGEKDPIPEISLNFEEAWSKDRKSNALFESKFKTIPLTKEDISIINTMSNCSPDDVAKLIRGVQNSVYLLGLEEARQCRRGKILGVLSDEEEQKTPPK</sequence>
<evidence type="ECO:0000313" key="3">
    <source>
        <dbReference type="Proteomes" id="UP000494206"/>
    </source>
</evidence>
<organism evidence="2 3">
    <name type="scientific">Caenorhabditis bovis</name>
    <dbReference type="NCBI Taxonomy" id="2654633"/>
    <lineage>
        <taxon>Eukaryota</taxon>
        <taxon>Metazoa</taxon>
        <taxon>Ecdysozoa</taxon>
        <taxon>Nematoda</taxon>
        <taxon>Chromadorea</taxon>
        <taxon>Rhabditida</taxon>
        <taxon>Rhabditina</taxon>
        <taxon>Rhabditomorpha</taxon>
        <taxon>Rhabditoidea</taxon>
        <taxon>Rhabditidae</taxon>
        <taxon>Peloderinae</taxon>
        <taxon>Caenorhabditis</taxon>
    </lineage>
</organism>
<dbReference type="GO" id="GO:0070176">
    <property type="term" value="C:DRM complex"/>
    <property type="evidence" value="ECO:0007669"/>
    <property type="project" value="InterPro"/>
</dbReference>
<protein>
    <submittedName>
        <fullName evidence="2">Uncharacterized protein</fullName>
    </submittedName>
</protein>
<dbReference type="PANTHER" id="PTHR31489:SF2">
    <property type="entry name" value="PROTEIN LIN-52 HOMOLOG"/>
    <property type="match status" value="1"/>
</dbReference>
<evidence type="ECO:0000313" key="2">
    <source>
        <dbReference type="EMBL" id="CAB3401503.1"/>
    </source>
</evidence>
<dbReference type="OrthoDB" id="5834362at2759"/>
<reference evidence="2 3" key="1">
    <citation type="submission" date="2020-04" db="EMBL/GenBank/DDBJ databases">
        <authorList>
            <person name="Laetsch R D."/>
            <person name="Stevens L."/>
            <person name="Kumar S."/>
            <person name="Blaxter L. M."/>
        </authorList>
    </citation>
    <scope>NUCLEOTIDE SEQUENCE [LARGE SCALE GENOMIC DNA]</scope>
</reference>
<dbReference type="EMBL" id="CADEPM010000003">
    <property type="protein sequence ID" value="CAB3401503.1"/>
    <property type="molecule type" value="Genomic_DNA"/>
</dbReference>
<dbReference type="PANTHER" id="PTHR31489">
    <property type="entry name" value="LIN52 FAMILY MEMBER"/>
    <property type="match status" value="1"/>
</dbReference>
<dbReference type="InterPro" id="IPR018737">
    <property type="entry name" value="DREAM_LIN52"/>
</dbReference>
<comment type="caution">
    <text evidence="2">The sequence shown here is derived from an EMBL/GenBank/DDBJ whole genome shotgun (WGS) entry which is preliminary data.</text>
</comment>
<comment type="similarity">
    <text evidence="1">Belongs to the lin-52 family.</text>
</comment>
<gene>
    <name evidence="2" type="ORF">CBOVIS_LOCUS4245</name>
</gene>
<keyword evidence="3" id="KW-1185">Reference proteome</keyword>
<accession>A0A8S1EMV4</accession>
<dbReference type="AlphaFoldDB" id="A0A8S1EMV4"/>
<name>A0A8S1EMV4_9PELO</name>